<sequence>MIDLPHGLPINRQAKRVGMARSSAYYQSQPISEADLALMRRIGKLHPEHPFAGAHMRVRRCAEKTSGSTMTSRIAICCRTSAACLVHQMDVAILALSK</sequence>
<evidence type="ECO:0000313" key="2">
    <source>
        <dbReference type="Proteomes" id="UP000575898"/>
    </source>
</evidence>
<dbReference type="EMBL" id="JACHHY010000036">
    <property type="protein sequence ID" value="MBB5020460.1"/>
    <property type="molecule type" value="Genomic_DNA"/>
</dbReference>
<evidence type="ECO:0000313" key="1">
    <source>
        <dbReference type="EMBL" id="MBB5020460.1"/>
    </source>
</evidence>
<keyword evidence="2" id="KW-1185">Reference proteome</keyword>
<comment type="caution">
    <text evidence="1">The sequence shown here is derived from an EMBL/GenBank/DDBJ whole genome shotgun (WGS) entry which is preliminary data.</text>
</comment>
<protein>
    <submittedName>
        <fullName evidence="1">Uncharacterized protein</fullName>
    </submittedName>
</protein>
<name>A0A840MPT7_9PROT</name>
<dbReference type="RefSeq" id="WP_184041852.1">
    <property type="nucleotide sequence ID" value="NZ_JACHHY010000036.1"/>
</dbReference>
<gene>
    <name evidence="1" type="ORF">HNQ59_003780</name>
</gene>
<organism evidence="1 2">
    <name type="scientific">Chitinivorax tropicus</name>
    <dbReference type="NCBI Taxonomy" id="714531"/>
    <lineage>
        <taxon>Bacteria</taxon>
        <taxon>Pseudomonadati</taxon>
        <taxon>Pseudomonadota</taxon>
        <taxon>Betaproteobacteria</taxon>
        <taxon>Chitinivorax</taxon>
    </lineage>
</organism>
<dbReference type="AlphaFoldDB" id="A0A840MPT7"/>
<dbReference type="Proteomes" id="UP000575898">
    <property type="component" value="Unassembled WGS sequence"/>
</dbReference>
<proteinExistence type="predicted"/>
<reference evidence="1 2" key="1">
    <citation type="submission" date="2020-08" db="EMBL/GenBank/DDBJ databases">
        <title>Genomic Encyclopedia of Type Strains, Phase IV (KMG-IV): sequencing the most valuable type-strain genomes for metagenomic binning, comparative biology and taxonomic classification.</title>
        <authorList>
            <person name="Goeker M."/>
        </authorList>
    </citation>
    <scope>NUCLEOTIDE SEQUENCE [LARGE SCALE GENOMIC DNA]</scope>
    <source>
        <strain evidence="1 2">DSM 27165</strain>
    </source>
</reference>
<accession>A0A840MPT7</accession>